<comment type="caution">
    <text evidence="1">The sequence shown here is derived from an EMBL/GenBank/DDBJ whole genome shotgun (WGS) entry which is preliminary data.</text>
</comment>
<sequence length="47" mass="5459">MQQLSQALFRLNFVLWLGEKCSRCTLNQEVYYQTLGGETAYFPAPEN</sequence>
<gene>
    <name evidence="1" type="ORF">CEV32_3034</name>
</gene>
<keyword evidence="2" id="KW-1185">Reference proteome</keyword>
<evidence type="ECO:0000313" key="2">
    <source>
        <dbReference type="Proteomes" id="UP000216345"/>
    </source>
</evidence>
<dbReference type="Proteomes" id="UP000216345">
    <property type="component" value="Unassembled WGS sequence"/>
</dbReference>
<name>A0A256FV31_9HYPH</name>
<reference evidence="1 2" key="1">
    <citation type="submission" date="2017-07" db="EMBL/GenBank/DDBJ databases">
        <title>Phylogenetic study on the rhizospheric bacterium Ochrobactrum sp. A44.</title>
        <authorList>
            <person name="Krzyzanowska D.M."/>
            <person name="Ossowicki A."/>
            <person name="Rajewska M."/>
            <person name="Maciag T."/>
            <person name="Kaczynski Z."/>
            <person name="Czerwicka M."/>
            <person name="Jafra S."/>
        </authorList>
    </citation>
    <scope>NUCLEOTIDE SEQUENCE [LARGE SCALE GENOMIC DNA]</scope>
    <source>
        <strain evidence="1 2">PR17</strain>
    </source>
</reference>
<dbReference type="EMBL" id="NNRK01000011">
    <property type="protein sequence ID" value="OYR18610.1"/>
    <property type="molecule type" value="Genomic_DNA"/>
</dbReference>
<accession>A0A256FV31</accession>
<organism evidence="1 2">
    <name type="scientific">Brucella rhizosphaerae</name>
    <dbReference type="NCBI Taxonomy" id="571254"/>
    <lineage>
        <taxon>Bacteria</taxon>
        <taxon>Pseudomonadati</taxon>
        <taxon>Pseudomonadota</taxon>
        <taxon>Alphaproteobacteria</taxon>
        <taxon>Hyphomicrobiales</taxon>
        <taxon>Brucellaceae</taxon>
        <taxon>Brucella/Ochrobactrum group</taxon>
        <taxon>Brucella</taxon>
    </lineage>
</organism>
<protein>
    <submittedName>
        <fullName evidence="1">Uncharacterized protein</fullName>
    </submittedName>
</protein>
<dbReference type="AlphaFoldDB" id="A0A256FV31"/>
<proteinExistence type="predicted"/>
<evidence type="ECO:0000313" key="1">
    <source>
        <dbReference type="EMBL" id="OYR18610.1"/>
    </source>
</evidence>